<protein>
    <submittedName>
        <fullName evidence="1">Uncharacterized protein</fullName>
    </submittedName>
</protein>
<accession>A0A060HDL0</accession>
<proteinExistence type="predicted"/>
<sequence>MCGCGYNQVNRVFYRMTTKSRYLKNDSHMVLSPSSASASEDRAINCVIFELLLIYCL</sequence>
<evidence type="ECO:0000313" key="1">
    <source>
        <dbReference type="EMBL" id="AIC14799.1"/>
    </source>
</evidence>
<dbReference type="EMBL" id="CP007536">
    <property type="protein sequence ID" value="AIC14799.1"/>
    <property type="molecule type" value="Genomic_DNA"/>
</dbReference>
<name>A0A060HDL0_9ARCH</name>
<dbReference type="Proteomes" id="UP000027093">
    <property type="component" value="Chromosome"/>
</dbReference>
<keyword evidence="2" id="KW-1185">Reference proteome</keyword>
<reference evidence="1 2" key="1">
    <citation type="journal article" date="2014" name="Int. J. Syst. Evol. Microbiol.">
        <title>Nitrososphaera viennensis gen. nov., sp. nov., an aerobic and mesophilic, ammonia-oxidizing archaeon from soil and a member of the archaeal phylum Thaumarchaeota.</title>
        <authorList>
            <person name="Stieglmeier M."/>
            <person name="Klingl A."/>
            <person name="Alves R.J."/>
            <person name="Rittmann S.K."/>
            <person name="Melcher M."/>
            <person name="Leisch N."/>
            <person name="Schleper C."/>
        </authorList>
    </citation>
    <scope>NUCLEOTIDE SEQUENCE [LARGE SCALE GENOMIC DNA]</scope>
    <source>
        <strain evidence="1">EN76</strain>
    </source>
</reference>
<gene>
    <name evidence="1" type="ORF">NVIE_0607</name>
</gene>
<dbReference type="HOGENOM" id="CLU_2985811_0_0_2"/>
<evidence type="ECO:0000313" key="2">
    <source>
        <dbReference type="Proteomes" id="UP000027093"/>
    </source>
</evidence>
<dbReference type="KEGG" id="nvn:NVIE_0607"/>
<organism evidence="1 2">
    <name type="scientific">Nitrososphaera viennensis EN76</name>
    <dbReference type="NCBI Taxonomy" id="926571"/>
    <lineage>
        <taxon>Archaea</taxon>
        <taxon>Nitrososphaerota</taxon>
        <taxon>Nitrososphaeria</taxon>
        <taxon>Nitrososphaerales</taxon>
        <taxon>Nitrososphaeraceae</taxon>
        <taxon>Nitrososphaera</taxon>
    </lineage>
</organism>
<dbReference type="AlphaFoldDB" id="A0A060HDL0"/>